<reference evidence="5 7" key="1">
    <citation type="journal article" date="2015" name="BMC Genomics">
        <title>Genome mining reveals unlocked bioactive potential of marine Gram-negative bacteria.</title>
        <authorList>
            <person name="Machado H."/>
            <person name="Sonnenschein E.C."/>
            <person name="Melchiorsen J."/>
            <person name="Gram L."/>
        </authorList>
    </citation>
    <scope>NUCLEOTIDE SEQUENCE [LARGE SCALE GENOMIC DNA]</scope>
    <source>
        <strain evidence="5 7">S3137</strain>
    </source>
</reference>
<comment type="pathway">
    <text evidence="2">Cofactor biosynthesis; thiamine diphosphate biosynthesis; thiamine diphosphate from thiamine phosphate: step 1/1.</text>
</comment>
<evidence type="ECO:0000313" key="8">
    <source>
        <dbReference type="Proteomes" id="UP000305874"/>
    </source>
</evidence>
<keyword evidence="2" id="KW-0479">Metal-binding</keyword>
<feature type="domain" description="PurM-like N-terminal" evidence="3">
    <location>
        <begin position="26"/>
        <end position="136"/>
    </location>
</feature>
<dbReference type="PANTHER" id="PTHR30270">
    <property type="entry name" value="THIAMINE-MONOPHOSPHATE KINASE"/>
    <property type="match status" value="1"/>
</dbReference>
<dbReference type="EMBL" id="JXXZ01000010">
    <property type="protein sequence ID" value="KJY98294.1"/>
    <property type="molecule type" value="Genomic_DNA"/>
</dbReference>
<feature type="binding site" evidence="2">
    <location>
        <begin position="119"/>
        <end position="120"/>
    </location>
    <ligand>
        <name>ATP</name>
        <dbReference type="ChEBI" id="CHEBI:30616"/>
    </ligand>
</feature>
<evidence type="ECO:0000313" key="7">
    <source>
        <dbReference type="Proteomes" id="UP000033664"/>
    </source>
</evidence>
<feature type="binding site" evidence="2">
    <location>
        <position position="28"/>
    </location>
    <ligand>
        <name>Mg(2+)</name>
        <dbReference type="ChEBI" id="CHEBI:18420"/>
        <label>3</label>
    </ligand>
</feature>
<dbReference type="UniPathway" id="UPA00060">
    <property type="reaction ID" value="UER00142"/>
</dbReference>
<feature type="binding site" evidence="2">
    <location>
        <position position="260"/>
    </location>
    <ligand>
        <name>substrate</name>
    </ligand>
</feature>
<dbReference type="InterPro" id="IPR036921">
    <property type="entry name" value="PurM-like_N_sf"/>
</dbReference>
<dbReference type="CDD" id="cd02194">
    <property type="entry name" value="ThiL"/>
    <property type="match status" value="1"/>
</dbReference>
<dbReference type="EMBL" id="PNCG01000009">
    <property type="protein sequence ID" value="TMP87357.1"/>
    <property type="molecule type" value="Genomic_DNA"/>
</dbReference>
<dbReference type="SUPFAM" id="SSF56042">
    <property type="entry name" value="PurM C-terminal domain-like"/>
    <property type="match status" value="1"/>
</dbReference>
<dbReference type="Pfam" id="PF02769">
    <property type="entry name" value="AIRS_C"/>
    <property type="match status" value="1"/>
</dbReference>
<feature type="binding site" evidence="2">
    <location>
        <position position="52"/>
    </location>
    <ligand>
        <name>substrate</name>
    </ligand>
</feature>
<keyword evidence="2" id="KW-0067">ATP-binding</keyword>
<accession>A0A0F4PKT6</accession>
<protein>
    <recommendedName>
        <fullName evidence="2">Thiamine-monophosphate kinase</fullName>
        <shortName evidence="2">TMP kinase</shortName>
        <shortName evidence="2">Thiamine-phosphate kinase</shortName>
        <ecNumber evidence="2">2.7.4.16</ecNumber>
    </recommendedName>
</protein>
<feature type="binding site" evidence="2">
    <location>
        <position position="45"/>
    </location>
    <ligand>
        <name>Mg(2+)</name>
        <dbReference type="ChEBI" id="CHEBI:18420"/>
        <label>1</label>
    </ligand>
</feature>
<dbReference type="Proteomes" id="UP000033664">
    <property type="component" value="Unassembled WGS sequence"/>
</dbReference>
<dbReference type="Gene3D" id="3.30.1330.10">
    <property type="entry name" value="PurM-like, N-terminal domain"/>
    <property type="match status" value="1"/>
</dbReference>
<feature type="binding site" evidence="2">
    <location>
        <position position="44"/>
    </location>
    <ligand>
        <name>Mg(2+)</name>
        <dbReference type="ChEBI" id="CHEBI:18420"/>
        <label>1</label>
    </ligand>
</feature>
<evidence type="ECO:0000259" key="3">
    <source>
        <dbReference type="Pfam" id="PF00586"/>
    </source>
</evidence>
<dbReference type="InterPro" id="IPR036676">
    <property type="entry name" value="PurM-like_C_sf"/>
</dbReference>
<dbReference type="GO" id="GO:0009030">
    <property type="term" value="F:thiamine-phosphate kinase activity"/>
    <property type="evidence" value="ECO:0007669"/>
    <property type="project" value="UniProtKB-UniRule"/>
</dbReference>
<reference evidence="6" key="4">
    <citation type="submission" date="2019-09" db="EMBL/GenBank/DDBJ databases">
        <title>Co-occurence of chitin degradation, pigmentation and bioactivity in marine Pseudoalteromonas.</title>
        <authorList>
            <person name="Sonnenschein E.C."/>
            <person name="Bech P.K."/>
        </authorList>
    </citation>
    <scope>NUCLEOTIDE SEQUENCE</scope>
    <source>
        <strain evidence="6">S2897</strain>
    </source>
</reference>
<feature type="binding site" evidence="2">
    <location>
        <position position="28"/>
    </location>
    <ligand>
        <name>Mg(2+)</name>
        <dbReference type="ChEBI" id="CHEBI:18420"/>
        <label>4</label>
    </ligand>
</feature>
<dbReference type="HAMAP" id="MF_02128">
    <property type="entry name" value="TMP_kinase"/>
    <property type="match status" value="1"/>
</dbReference>
<feature type="binding site" evidence="2">
    <location>
        <position position="45"/>
    </location>
    <ligand>
        <name>Mg(2+)</name>
        <dbReference type="ChEBI" id="CHEBI:18420"/>
        <label>2</label>
    </ligand>
</feature>
<evidence type="ECO:0000313" key="5">
    <source>
        <dbReference type="EMBL" id="KJY98294.1"/>
    </source>
</evidence>
<feature type="binding site" evidence="2">
    <location>
        <position position="73"/>
    </location>
    <ligand>
        <name>Mg(2+)</name>
        <dbReference type="ChEBI" id="CHEBI:18420"/>
        <label>4</label>
    </ligand>
</feature>
<reference evidence="8" key="3">
    <citation type="submission" date="2019-06" db="EMBL/GenBank/DDBJ databases">
        <title>Co-occurence of chitin degradation, pigmentation and bioactivity in marine Pseudoalteromonas.</title>
        <authorList>
            <person name="Sonnenschein E.C."/>
            <person name="Bech P.K."/>
        </authorList>
    </citation>
    <scope>NUCLEOTIDE SEQUENCE [LARGE SCALE GENOMIC DNA]</scope>
    <source>
        <strain evidence="8">S2897</strain>
    </source>
</reference>
<evidence type="ECO:0000256" key="2">
    <source>
        <dbReference type="HAMAP-Rule" id="MF_02128"/>
    </source>
</evidence>
<dbReference type="STRING" id="151081.TW72_11035"/>
<feature type="domain" description="PurM-like C-terminal" evidence="4">
    <location>
        <begin position="148"/>
        <end position="298"/>
    </location>
</feature>
<feature type="binding site" evidence="2">
    <location>
        <position position="316"/>
    </location>
    <ligand>
        <name>substrate</name>
    </ligand>
</feature>
<organism evidence="5 7">
    <name type="scientific">Pseudoalteromonas ruthenica</name>
    <dbReference type="NCBI Taxonomy" id="151081"/>
    <lineage>
        <taxon>Bacteria</taxon>
        <taxon>Pseudomonadati</taxon>
        <taxon>Pseudomonadota</taxon>
        <taxon>Gammaproteobacteria</taxon>
        <taxon>Alteromonadales</taxon>
        <taxon>Pseudoalteromonadaceae</taxon>
        <taxon>Pseudoalteromonas</taxon>
    </lineage>
</organism>
<keyword evidence="2" id="KW-0808">Transferase</keyword>
<evidence type="ECO:0000259" key="4">
    <source>
        <dbReference type="Pfam" id="PF02769"/>
    </source>
</evidence>
<comment type="caution">
    <text evidence="5">The sequence shown here is derived from an EMBL/GenBank/DDBJ whole genome shotgun (WGS) entry which is preliminary data.</text>
</comment>
<feature type="binding site" evidence="2">
    <location>
        <position position="212"/>
    </location>
    <ligand>
        <name>Mg(2+)</name>
        <dbReference type="ChEBI" id="CHEBI:18420"/>
        <label>5</label>
    </ligand>
</feature>
<feature type="binding site" evidence="2">
    <location>
        <position position="211"/>
    </location>
    <ligand>
        <name>ATP</name>
        <dbReference type="ChEBI" id="CHEBI:30616"/>
    </ligand>
</feature>
<dbReference type="SUPFAM" id="SSF55326">
    <property type="entry name" value="PurM N-terminal domain-like"/>
    <property type="match status" value="1"/>
</dbReference>
<dbReference type="PIRSF" id="PIRSF005303">
    <property type="entry name" value="Thiam_monoph_kin"/>
    <property type="match status" value="1"/>
</dbReference>
<dbReference type="GO" id="GO:0009229">
    <property type="term" value="P:thiamine diphosphate biosynthetic process"/>
    <property type="evidence" value="ECO:0007669"/>
    <property type="project" value="UniProtKB-UniRule"/>
</dbReference>
<feature type="binding site" evidence="2">
    <location>
        <position position="144"/>
    </location>
    <ligand>
        <name>ATP</name>
        <dbReference type="ChEBI" id="CHEBI:30616"/>
    </ligand>
</feature>
<dbReference type="EC" id="2.7.4.16" evidence="2"/>
<dbReference type="GO" id="GO:0000287">
    <property type="term" value="F:magnesium ion binding"/>
    <property type="evidence" value="ECO:0007669"/>
    <property type="project" value="UniProtKB-UniRule"/>
</dbReference>
<dbReference type="PANTHER" id="PTHR30270:SF0">
    <property type="entry name" value="THIAMINE-MONOPHOSPHATE KINASE"/>
    <property type="match status" value="1"/>
</dbReference>
<feature type="binding site" evidence="2">
    <location>
        <position position="73"/>
    </location>
    <ligand>
        <name>Mg(2+)</name>
        <dbReference type="ChEBI" id="CHEBI:18420"/>
        <label>2</label>
    </ligand>
</feature>
<keyword evidence="2" id="KW-0460">Magnesium</keyword>
<comment type="miscellaneous">
    <text evidence="2">Reaction mechanism of ThiL seems to utilize a direct, inline transfer of the gamma-phosphate of ATP to TMP rather than a phosphorylated enzyme intermediate.</text>
</comment>
<comment type="function">
    <text evidence="2">Catalyzes the ATP-dependent phosphorylation of thiamine-monophosphate (TMP) to form thiamine-pyrophosphate (TPP), the active form of vitamin B1.</text>
</comment>
<dbReference type="GO" id="GO:0009228">
    <property type="term" value="P:thiamine biosynthetic process"/>
    <property type="evidence" value="ECO:0007669"/>
    <property type="project" value="UniProtKB-KW"/>
</dbReference>
<dbReference type="OrthoDB" id="9802811at2"/>
<feature type="binding site" evidence="2">
    <location>
        <position position="209"/>
    </location>
    <ligand>
        <name>Mg(2+)</name>
        <dbReference type="ChEBI" id="CHEBI:18420"/>
        <label>3</label>
    </ligand>
</feature>
<dbReference type="Proteomes" id="UP000305874">
    <property type="component" value="Unassembled WGS sequence"/>
</dbReference>
<reference evidence="6 8" key="2">
    <citation type="submission" date="2017-12" db="EMBL/GenBank/DDBJ databases">
        <authorList>
            <person name="Paulsen S."/>
            <person name="Gram L.K."/>
        </authorList>
    </citation>
    <scope>NUCLEOTIDE SEQUENCE [LARGE SCALE GENOMIC DNA]</scope>
    <source>
        <strain evidence="6 8">S2897</strain>
    </source>
</reference>
<feature type="binding site" evidence="2">
    <location>
        <position position="43"/>
    </location>
    <ligand>
        <name>Mg(2+)</name>
        <dbReference type="ChEBI" id="CHEBI:18420"/>
        <label>4</label>
    </ligand>
</feature>
<dbReference type="NCBIfam" id="TIGR01379">
    <property type="entry name" value="thiL"/>
    <property type="match status" value="1"/>
</dbReference>
<proteinExistence type="inferred from homology"/>
<dbReference type="InterPro" id="IPR006283">
    <property type="entry name" value="ThiL-like"/>
</dbReference>
<sequence>MQEFELINRYFKGRGITRRDVNLGIGDDCALVSIPENSQLAITTDTMVAGVHFFEDMSPRALGHRAIAVNLSDLAAMGAEPAWVSVALTLPKAEVEWLEEFTAGMHEIAEYFNVQIIGGDTTQGPLTVTVCAKGTVPTGKALTRGGAKPGDWIYVTGPLGDAGLAIEARKQHLDIAPEWLKKLTTKLEYPTPRVAAGQVLRGYASSAIDISDGLLADLQHILDMSLVSATIHADKIPTSEAFRQSIEGEAKWPYVLGYGDDYELLYTVPENHKAMLDNRLSQYGIEAVCIGQIRGGEGKVEVLNGEDKLDVAQVGFEHFIQGDA</sequence>
<gene>
    <name evidence="2 6" type="primary">thiL</name>
    <name evidence="6" type="ORF">CWC05_09745</name>
    <name evidence="5" type="ORF">TW72_11035</name>
</gene>
<dbReference type="eggNOG" id="COG0611">
    <property type="taxonomic scope" value="Bacteria"/>
</dbReference>
<dbReference type="InterPro" id="IPR010918">
    <property type="entry name" value="PurM-like_C_dom"/>
</dbReference>
<evidence type="ECO:0000256" key="1">
    <source>
        <dbReference type="ARBA" id="ARBA00022977"/>
    </source>
</evidence>
<keyword evidence="2 5" id="KW-0418">Kinase</keyword>
<dbReference type="Gene3D" id="3.90.650.10">
    <property type="entry name" value="PurM-like C-terminal domain"/>
    <property type="match status" value="1"/>
</dbReference>
<keyword evidence="7" id="KW-1185">Reference proteome</keyword>
<comment type="similarity">
    <text evidence="2">Belongs to the thiamine-monophosphate kinase family.</text>
</comment>
<comment type="catalytic activity">
    <reaction evidence="2">
        <text>thiamine phosphate + ATP = thiamine diphosphate + ADP</text>
        <dbReference type="Rhea" id="RHEA:15913"/>
        <dbReference type="ChEBI" id="CHEBI:30616"/>
        <dbReference type="ChEBI" id="CHEBI:37575"/>
        <dbReference type="ChEBI" id="CHEBI:58937"/>
        <dbReference type="ChEBI" id="CHEBI:456216"/>
        <dbReference type="EC" id="2.7.4.16"/>
    </reaction>
</comment>
<feature type="binding site" evidence="2">
    <location>
        <position position="120"/>
    </location>
    <ligand>
        <name>Mg(2+)</name>
        <dbReference type="ChEBI" id="CHEBI:18420"/>
        <label>1</label>
    </ligand>
</feature>
<dbReference type="PATRIC" id="fig|151081.8.peg.3584"/>
<evidence type="ECO:0000313" key="6">
    <source>
        <dbReference type="EMBL" id="TMP87357.1"/>
    </source>
</evidence>
<comment type="caution">
    <text evidence="2">Lacks conserved residue(s) required for the propagation of feature annotation.</text>
</comment>
<keyword evidence="1 2" id="KW-0784">Thiamine biosynthesis</keyword>
<dbReference type="AlphaFoldDB" id="A0A0F4PKT6"/>
<dbReference type="Pfam" id="PF00586">
    <property type="entry name" value="AIRS"/>
    <property type="match status" value="1"/>
</dbReference>
<keyword evidence="2" id="KW-0547">Nucleotide-binding</keyword>
<name>A0A0F4PKT6_9GAMM</name>
<dbReference type="GO" id="GO:0005524">
    <property type="term" value="F:ATP binding"/>
    <property type="evidence" value="ECO:0007669"/>
    <property type="project" value="UniProtKB-UniRule"/>
</dbReference>
<dbReference type="RefSeq" id="WP_022943551.1">
    <property type="nucleotide sequence ID" value="NZ_CP023396.1"/>
</dbReference>
<dbReference type="InterPro" id="IPR016188">
    <property type="entry name" value="PurM-like_N"/>
</dbReference>
<feature type="binding site" evidence="2">
    <location>
        <position position="73"/>
    </location>
    <ligand>
        <name>Mg(2+)</name>
        <dbReference type="ChEBI" id="CHEBI:18420"/>
        <label>3</label>
    </ligand>
</feature>
<dbReference type="GeneID" id="58229026"/>